<evidence type="ECO:0000256" key="1">
    <source>
        <dbReference type="ARBA" id="ARBA00004141"/>
    </source>
</evidence>
<evidence type="ECO:0000256" key="7">
    <source>
        <dbReference type="ARBA" id="ARBA00023136"/>
    </source>
</evidence>
<accession>A0A1H1VYI4</accession>
<keyword evidence="5" id="KW-0769">Symport</keyword>
<feature type="transmembrane region" description="Helical" evidence="9">
    <location>
        <begin position="147"/>
        <end position="168"/>
    </location>
</feature>
<feature type="transmembrane region" description="Helical" evidence="9">
    <location>
        <begin position="379"/>
        <end position="397"/>
    </location>
</feature>
<feature type="transmembrane region" description="Helical" evidence="9">
    <location>
        <begin position="308"/>
        <end position="332"/>
    </location>
</feature>
<feature type="transmembrane region" description="Helical" evidence="9">
    <location>
        <begin position="117"/>
        <end position="141"/>
    </location>
</feature>
<keyword evidence="11" id="KW-1185">Reference proteome</keyword>
<feature type="transmembrane region" description="Helical" evidence="9">
    <location>
        <begin position="43"/>
        <end position="66"/>
    </location>
</feature>
<evidence type="ECO:0000313" key="11">
    <source>
        <dbReference type="Proteomes" id="UP000199524"/>
    </source>
</evidence>
<proteinExistence type="inferred from homology"/>
<feature type="transmembrane region" description="Helical" evidence="9">
    <location>
        <begin position="72"/>
        <end position="90"/>
    </location>
</feature>
<feature type="transmembrane region" description="Helical" evidence="9">
    <location>
        <begin position="259"/>
        <end position="283"/>
    </location>
</feature>
<reference evidence="11" key="1">
    <citation type="submission" date="2016-10" db="EMBL/GenBank/DDBJ databases">
        <authorList>
            <person name="Varghese N."/>
            <person name="Submissions S."/>
        </authorList>
    </citation>
    <scope>NUCLEOTIDE SEQUENCE [LARGE SCALE GENOMIC DNA]</scope>
    <source>
        <strain evidence="11">ATCC 23835</strain>
    </source>
</reference>
<dbReference type="EMBL" id="LT629777">
    <property type="protein sequence ID" value="SDS89316.1"/>
    <property type="molecule type" value="Genomic_DNA"/>
</dbReference>
<feature type="transmembrane region" description="Helical" evidence="9">
    <location>
        <begin position="404"/>
        <end position="425"/>
    </location>
</feature>
<dbReference type="GO" id="GO:0005886">
    <property type="term" value="C:plasma membrane"/>
    <property type="evidence" value="ECO:0007669"/>
    <property type="project" value="TreeGrafter"/>
</dbReference>
<dbReference type="PROSITE" id="PS50283">
    <property type="entry name" value="NA_SOLUT_SYMP_3"/>
    <property type="match status" value="1"/>
</dbReference>
<keyword evidence="4 9" id="KW-0812">Transmembrane</keyword>
<sequence>MALDIVVVLFYAAGMLLLGYYGMRKAKTHEDYLVAGRNLGPTLYMGTMAATVLGGASTVGTVRLGYVHGISGFWLCAALGLGIIALNLFLAKPLLKLKIFTVTQVLEKRYTPLARQASAVIMLAYALMIGVTSTLAIGTVLQVLFDLPFWISVLLGGGVVVVYSTIGGMWSLTLTDIVQFIIKTVGLMFILLPICLYRVGGWDELVSKLPSSSFSFTTIGWDTIITYFMIYFFGILIGQDIWQRVFTAKDEQVAKYAGSVAGVYCIVYGLACALIGMAAHVLIPHLDNVNNAFAAIVKLSLPDGIRGLVIAAALAAMMSTASAGLLAASTVLTEDLLPKLRGGKQSSLALNRLFTCLTGLVVLGIALVVSDVISALTLAYNLLVGGMLIPLIGAIYWKRATTAGAISSMTLGFITALVFMFKDGLDSNTPIYYSLAIGLVSFIVISLLSRRPATLASAI</sequence>
<comment type="subcellular location">
    <subcellularLocation>
        <location evidence="1">Membrane</location>
        <topology evidence="1">Multi-pass membrane protein</topology>
    </subcellularLocation>
</comment>
<feature type="transmembrane region" description="Helical" evidence="9">
    <location>
        <begin position="353"/>
        <end position="373"/>
    </location>
</feature>
<feature type="transmembrane region" description="Helical" evidence="9">
    <location>
        <begin position="180"/>
        <end position="199"/>
    </location>
</feature>
<feature type="transmembrane region" description="Helical" evidence="9">
    <location>
        <begin position="431"/>
        <end position="449"/>
    </location>
</feature>
<organism evidence="10 11">
    <name type="scientific">Pseudomonas asplenii</name>
    <dbReference type="NCBI Taxonomy" id="53407"/>
    <lineage>
        <taxon>Bacteria</taxon>
        <taxon>Pseudomonadati</taxon>
        <taxon>Pseudomonadota</taxon>
        <taxon>Gammaproteobacteria</taxon>
        <taxon>Pseudomonadales</taxon>
        <taxon>Pseudomonadaceae</taxon>
        <taxon>Pseudomonas</taxon>
    </lineage>
</organism>
<dbReference type="Gene3D" id="1.20.1730.10">
    <property type="entry name" value="Sodium/glucose cotransporter"/>
    <property type="match status" value="1"/>
</dbReference>
<evidence type="ECO:0000256" key="3">
    <source>
        <dbReference type="ARBA" id="ARBA00022448"/>
    </source>
</evidence>
<dbReference type="Proteomes" id="UP000199524">
    <property type="component" value="Chromosome I"/>
</dbReference>
<dbReference type="InterPro" id="IPR001734">
    <property type="entry name" value="Na/solute_symporter"/>
</dbReference>
<gene>
    <name evidence="10" type="ORF">SAMN05216598_3149</name>
</gene>
<keyword evidence="6 9" id="KW-1133">Transmembrane helix</keyword>
<dbReference type="GeneID" id="300208096"/>
<evidence type="ECO:0000256" key="6">
    <source>
        <dbReference type="ARBA" id="ARBA00022989"/>
    </source>
</evidence>
<protein>
    <submittedName>
        <fullName evidence="10">Solute:Na+ symporter, SSS family</fullName>
    </submittedName>
</protein>
<dbReference type="PANTHER" id="PTHR48086">
    <property type="entry name" value="SODIUM/PROLINE SYMPORTER-RELATED"/>
    <property type="match status" value="1"/>
</dbReference>
<feature type="transmembrane region" description="Helical" evidence="9">
    <location>
        <begin position="219"/>
        <end position="238"/>
    </location>
</feature>
<evidence type="ECO:0000256" key="2">
    <source>
        <dbReference type="ARBA" id="ARBA00006434"/>
    </source>
</evidence>
<keyword evidence="7 9" id="KW-0472">Membrane</keyword>
<keyword evidence="3" id="KW-0813">Transport</keyword>
<dbReference type="PANTHER" id="PTHR48086:SF7">
    <property type="entry name" value="SODIUM-SOLUTE SYMPORTER-RELATED"/>
    <property type="match status" value="1"/>
</dbReference>
<evidence type="ECO:0000256" key="4">
    <source>
        <dbReference type="ARBA" id="ARBA00022692"/>
    </source>
</evidence>
<evidence type="ECO:0000256" key="8">
    <source>
        <dbReference type="RuleBase" id="RU362091"/>
    </source>
</evidence>
<evidence type="ECO:0000256" key="9">
    <source>
        <dbReference type="SAM" id="Phobius"/>
    </source>
</evidence>
<dbReference type="InterPro" id="IPR038377">
    <property type="entry name" value="Na/Glc_symporter_sf"/>
</dbReference>
<dbReference type="AlphaFoldDB" id="A0A1H1VYI4"/>
<evidence type="ECO:0000313" key="10">
    <source>
        <dbReference type="EMBL" id="SDS89316.1"/>
    </source>
</evidence>
<dbReference type="Pfam" id="PF00474">
    <property type="entry name" value="SSF"/>
    <property type="match status" value="1"/>
</dbReference>
<feature type="transmembrane region" description="Helical" evidence="9">
    <location>
        <begin position="6"/>
        <end position="23"/>
    </location>
</feature>
<dbReference type="GO" id="GO:0015293">
    <property type="term" value="F:symporter activity"/>
    <property type="evidence" value="ECO:0007669"/>
    <property type="project" value="UniProtKB-KW"/>
</dbReference>
<name>A0A1H1VYI4_9PSED</name>
<evidence type="ECO:0000256" key="5">
    <source>
        <dbReference type="ARBA" id="ARBA00022847"/>
    </source>
</evidence>
<dbReference type="RefSeq" id="WP_010450059.1">
    <property type="nucleotide sequence ID" value="NZ_CP087202.1"/>
</dbReference>
<dbReference type="CDD" id="cd11479">
    <property type="entry name" value="SLC5sbd_u3"/>
    <property type="match status" value="1"/>
</dbReference>
<comment type="similarity">
    <text evidence="2 8">Belongs to the sodium:solute symporter (SSF) (TC 2.A.21) family.</text>
</comment>
<dbReference type="InterPro" id="IPR050277">
    <property type="entry name" value="Sodium:Solute_Symporter"/>
</dbReference>